<dbReference type="NCBIfam" id="TIGR01509">
    <property type="entry name" value="HAD-SF-IA-v3"/>
    <property type="match status" value="1"/>
</dbReference>
<dbReference type="GO" id="GO:0016791">
    <property type="term" value="F:phosphatase activity"/>
    <property type="evidence" value="ECO:0007669"/>
    <property type="project" value="TreeGrafter"/>
</dbReference>
<dbReference type="InterPro" id="IPR023214">
    <property type="entry name" value="HAD_sf"/>
</dbReference>
<dbReference type="PANTHER" id="PTHR46470">
    <property type="entry name" value="N-ACYLNEURAMINATE-9-PHOSPHATASE"/>
    <property type="match status" value="1"/>
</dbReference>
<dbReference type="AlphaFoldDB" id="E8U973"/>
<dbReference type="STRING" id="709986.Deima_1967"/>
<dbReference type="Gene3D" id="1.20.120.710">
    <property type="entry name" value="Haloacid dehalogenase hydrolase-like domain"/>
    <property type="match status" value="1"/>
</dbReference>
<reference evidence="6 7" key="1">
    <citation type="journal article" date="2011" name="Stand. Genomic Sci.">
        <title>Complete genome sequence of Deinococcus maricopensis type strain (LB-34).</title>
        <authorList>
            <person name="Pukall R."/>
            <person name="Zeytun A."/>
            <person name="Lucas S."/>
            <person name="Lapidus A."/>
            <person name="Hammon N."/>
            <person name="Deshpande S."/>
            <person name="Nolan M."/>
            <person name="Cheng J.F."/>
            <person name="Pitluck S."/>
            <person name="Liolios K."/>
            <person name="Pagani I."/>
            <person name="Mikhailova N."/>
            <person name="Ivanova N."/>
            <person name="Mavromatis K."/>
            <person name="Pati A."/>
            <person name="Tapia R."/>
            <person name="Han C."/>
            <person name="Goodwin L."/>
            <person name="Chen A."/>
            <person name="Palaniappan K."/>
            <person name="Land M."/>
            <person name="Hauser L."/>
            <person name="Chang Y.J."/>
            <person name="Jeffries C.D."/>
            <person name="Brambilla E.M."/>
            <person name="Rohde M."/>
            <person name="Goker M."/>
            <person name="Detter J.C."/>
            <person name="Woyke T."/>
            <person name="Bristow J."/>
            <person name="Eisen J.A."/>
            <person name="Markowitz V."/>
            <person name="Hugenholtz P."/>
            <person name="Kyrpides N.C."/>
            <person name="Klenk H.P."/>
        </authorList>
    </citation>
    <scope>NUCLEOTIDE SEQUENCE [LARGE SCALE GENOMIC DNA]</scope>
    <source>
        <strain evidence="7">DSM 21211 / LMG 22137 / NRRL B-23946 / LB-34</strain>
    </source>
</reference>
<dbReference type="InterPro" id="IPR036412">
    <property type="entry name" value="HAD-like_sf"/>
</dbReference>
<dbReference type="SUPFAM" id="SSF56784">
    <property type="entry name" value="HAD-like"/>
    <property type="match status" value="1"/>
</dbReference>
<dbReference type="Proteomes" id="UP000008635">
    <property type="component" value="Chromosome"/>
</dbReference>
<dbReference type="KEGG" id="dmr:Deima_1967"/>
<dbReference type="InterPro" id="IPR006439">
    <property type="entry name" value="HAD-SF_hydro_IA"/>
</dbReference>
<dbReference type="PRINTS" id="PR00413">
    <property type="entry name" value="HADHALOGNASE"/>
</dbReference>
<organism evidence="6 7">
    <name type="scientific">Deinococcus maricopensis (strain DSM 21211 / LMG 22137 / NRRL B-23946 / LB-34)</name>
    <dbReference type="NCBI Taxonomy" id="709986"/>
    <lineage>
        <taxon>Bacteria</taxon>
        <taxon>Thermotogati</taxon>
        <taxon>Deinococcota</taxon>
        <taxon>Deinococci</taxon>
        <taxon>Deinococcales</taxon>
        <taxon>Deinococcaceae</taxon>
        <taxon>Deinococcus</taxon>
    </lineage>
</organism>
<evidence type="ECO:0000313" key="7">
    <source>
        <dbReference type="Proteomes" id="UP000008635"/>
    </source>
</evidence>
<keyword evidence="4" id="KW-0460">Magnesium</keyword>
<dbReference type="Gene3D" id="3.40.50.1000">
    <property type="entry name" value="HAD superfamily/HAD-like"/>
    <property type="match status" value="1"/>
</dbReference>
<dbReference type="eggNOG" id="COG1011">
    <property type="taxonomic scope" value="Bacteria"/>
</dbReference>
<dbReference type="HOGENOM" id="CLU_045011_8_3_0"/>
<evidence type="ECO:0000313" key="6">
    <source>
        <dbReference type="EMBL" id="ADV67612.1"/>
    </source>
</evidence>
<evidence type="ECO:0000256" key="1">
    <source>
        <dbReference type="ARBA" id="ARBA00001946"/>
    </source>
</evidence>
<keyword evidence="2" id="KW-0479">Metal-binding</keyword>
<keyword evidence="3 6" id="KW-0378">Hydrolase</keyword>
<dbReference type="NCBIfam" id="TIGR01549">
    <property type="entry name" value="HAD-SF-IA-v1"/>
    <property type="match status" value="1"/>
</dbReference>
<name>E8U973_DEIML</name>
<dbReference type="GO" id="GO:0046872">
    <property type="term" value="F:metal ion binding"/>
    <property type="evidence" value="ECO:0007669"/>
    <property type="project" value="UniProtKB-KW"/>
</dbReference>
<evidence type="ECO:0000256" key="3">
    <source>
        <dbReference type="ARBA" id="ARBA00022801"/>
    </source>
</evidence>
<dbReference type="InterPro" id="IPR001763">
    <property type="entry name" value="Rhodanese-like_dom"/>
</dbReference>
<sequence>MLPSAYRAVLFDLDGTLHDRDATVRAYLQGHVKRYPAPAAYGARFLTLDDFGYRSKREVFPQLVREFALLHDPDALYADYCTHSLARPACMPHAHAVVDDLRAHGVRVGVVTNGWSDAQRTCLDRLDLTRRVDAVVISEEVGVSKPAARIYHLALNALGVTPAQALFVGDSPRNDIAGPQAIGLHAAHLPTSHALPPGVHPEYVLRDLRDVTHIVLGPPARRPLHPGT</sequence>
<dbReference type="OrthoDB" id="9809962at2"/>
<evidence type="ECO:0000256" key="4">
    <source>
        <dbReference type="ARBA" id="ARBA00022842"/>
    </source>
</evidence>
<proteinExistence type="predicted"/>
<comment type="cofactor">
    <cofactor evidence="1">
        <name>Mg(2+)</name>
        <dbReference type="ChEBI" id="CHEBI:18420"/>
    </cofactor>
</comment>
<dbReference type="PROSITE" id="PS50206">
    <property type="entry name" value="RHODANESE_3"/>
    <property type="match status" value="1"/>
</dbReference>
<dbReference type="GO" id="GO:0044281">
    <property type="term" value="P:small molecule metabolic process"/>
    <property type="evidence" value="ECO:0007669"/>
    <property type="project" value="UniProtKB-ARBA"/>
</dbReference>
<dbReference type="InterPro" id="IPR051400">
    <property type="entry name" value="HAD-like_hydrolase"/>
</dbReference>
<dbReference type="SFLD" id="SFLDS00003">
    <property type="entry name" value="Haloacid_Dehalogenase"/>
    <property type="match status" value="1"/>
</dbReference>
<gene>
    <name evidence="6" type="ordered locus">Deima_1967</name>
</gene>
<keyword evidence="7" id="KW-1185">Reference proteome</keyword>
<dbReference type="EMBL" id="CP002454">
    <property type="protein sequence ID" value="ADV67612.1"/>
    <property type="molecule type" value="Genomic_DNA"/>
</dbReference>
<reference evidence="7" key="2">
    <citation type="submission" date="2011-01" db="EMBL/GenBank/DDBJ databases">
        <title>The complete genome of Deinococcus maricopensis DSM 21211.</title>
        <authorList>
            <consortium name="US DOE Joint Genome Institute (JGI-PGF)"/>
            <person name="Lucas S."/>
            <person name="Copeland A."/>
            <person name="Lapidus A."/>
            <person name="Goodwin L."/>
            <person name="Pitluck S."/>
            <person name="Kyrpides N."/>
            <person name="Mavromatis K."/>
            <person name="Pagani I."/>
            <person name="Ivanova N."/>
            <person name="Ovchinnikova G."/>
            <person name="Zeytun A."/>
            <person name="Detter J.C."/>
            <person name="Han C."/>
            <person name="Land M."/>
            <person name="Hauser L."/>
            <person name="Markowitz V."/>
            <person name="Cheng J.-F."/>
            <person name="Hugenholtz P."/>
            <person name="Woyke T."/>
            <person name="Wu D."/>
            <person name="Pukall R."/>
            <person name="Gehrich-Schroeter G."/>
            <person name="Brambilla E."/>
            <person name="Klenk H.-P."/>
            <person name="Eisen J.A."/>
        </authorList>
    </citation>
    <scope>NUCLEOTIDE SEQUENCE [LARGE SCALE GENOMIC DNA]</scope>
    <source>
        <strain evidence="7">DSM 21211 / LMG 22137 / NRRL B-23946 / LB-34</strain>
    </source>
</reference>
<dbReference type="Pfam" id="PF00702">
    <property type="entry name" value="Hydrolase"/>
    <property type="match status" value="1"/>
</dbReference>
<protein>
    <submittedName>
        <fullName evidence="6">HAD-superfamily hydrolase, subfamily IA, variant 3</fullName>
    </submittedName>
</protein>
<evidence type="ECO:0000259" key="5">
    <source>
        <dbReference type="PROSITE" id="PS50206"/>
    </source>
</evidence>
<dbReference type="SFLD" id="SFLDG01129">
    <property type="entry name" value="C1.5:_HAD__Beta-PGM__Phosphata"/>
    <property type="match status" value="1"/>
</dbReference>
<dbReference type="RefSeq" id="WP_013557117.1">
    <property type="nucleotide sequence ID" value="NC_014958.1"/>
</dbReference>
<dbReference type="PANTHER" id="PTHR46470:SF2">
    <property type="entry name" value="GLYCERALDEHYDE 3-PHOSPHATE PHOSPHATASE"/>
    <property type="match status" value="1"/>
</dbReference>
<feature type="domain" description="Rhodanese" evidence="5">
    <location>
        <begin position="42"/>
        <end position="127"/>
    </location>
</feature>
<accession>E8U973</accession>
<evidence type="ECO:0000256" key="2">
    <source>
        <dbReference type="ARBA" id="ARBA00022723"/>
    </source>
</evidence>